<evidence type="ECO:0000256" key="4">
    <source>
        <dbReference type="ARBA" id="ARBA00005975"/>
    </source>
</evidence>
<feature type="transmembrane region" description="Helical" evidence="9">
    <location>
        <begin position="86"/>
        <end position="106"/>
    </location>
</feature>
<evidence type="ECO:0000256" key="8">
    <source>
        <dbReference type="SAM" id="MobiDB-lite"/>
    </source>
</evidence>
<keyword evidence="5" id="KW-0479">Metal-binding</keyword>
<dbReference type="PANTHER" id="PTHR23292">
    <property type="entry name" value="LIPOPOLYSACCHARIDE-INDUCED TUMOR NECROSIS FACTOR-ALPHA FACTOR"/>
    <property type="match status" value="1"/>
</dbReference>
<evidence type="ECO:0000313" key="11">
    <source>
        <dbReference type="EMBL" id="CAG9791856.1"/>
    </source>
</evidence>
<dbReference type="InterPro" id="IPR037519">
    <property type="entry name" value="LITAF_fam"/>
</dbReference>
<feature type="compositionally biased region" description="Polar residues" evidence="8">
    <location>
        <begin position="8"/>
        <end position="18"/>
    </location>
</feature>
<organism evidence="11 12">
    <name type="scientific">Diatraea saccharalis</name>
    <name type="common">sugarcane borer</name>
    <dbReference type="NCBI Taxonomy" id="40085"/>
    <lineage>
        <taxon>Eukaryota</taxon>
        <taxon>Metazoa</taxon>
        <taxon>Ecdysozoa</taxon>
        <taxon>Arthropoda</taxon>
        <taxon>Hexapoda</taxon>
        <taxon>Insecta</taxon>
        <taxon>Pterygota</taxon>
        <taxon>Neoptera</taxon>
        <taxon>Endopterygota</taxon>
        <taxon>Lepidoptera</taxon>
        <taxon>Glossata</taxon>
        <taxon>Ditrysia</taxon>
        <taxon>Pyraloidea</taxon>
        <taxon>Crambidae</taxon>
        <taxon>Crambinae</taxon>
        <taxon>Diatraea</taxon>
    </lineage>
</organism>
<dbReference type="GO" id="GO:0008270">
    <property type="term" value="F:zinc ion binding"/>
    <property type="evidence" value="ECO:0007669"/>
    <property type="project" value="TreeGrafter"/>
</dbReference>
<keyword evidence="6" id="KW-0862">Zinc</keyword>
<dbReference type="GO" id="GO:0005765">
    <property type="term" value="C:lysosomal membrane"/>
    <property type="evidence" value="ECO:0007669"/>
    <property type="project" value="UniProtKB-SubCell"/>
</dbReference>
<keyword evidence="12" id="KW-1185">Reference proteome</keyword>
<feature type="domain" description="LITAF" evidence="10">
    <location>
        <begin position="45"/>
        <end position="127"/>
    </location>
</feature>
<comment type="subcellular location">
    <subcellularLocation>
        <location evidence="2">Endosome membrane</location>
        <topology evidence="2">Peripheral membrane protein</topology>
    </subcellularLocation>
    <subcellularLocation>
        <location evidence="1">Late endosome membrane</location>
    </subcellularLocation>
    <subcellularLocation>
        <location evidence="3">Lysosome membrane</location>
        <topology evidence="3">Peripheral membrane protein</topology>
        <orientation evidence="3">Cytoplasmic side</orientation>
    </subcellularLocation>
</comment>
<dbReference type="OrthoDB" id="5599753at2759"/>
<dbReference type="PROSITE" id="PS51837">
    <property type="entry name" value="LITAF"/>
    <property type="match status" value="1"/>
</dbReference>
<evidence type="ECO:0000256" key="2">
    <source>
        <dbReference type="ARBA" id="ARBA00004481"/>
    </source>
</evidence>
<dbReference type="Pfam" id="PF10601">
    <property type="entry name" value="zf-LITAF-like"/>
    <property type="match status" value="1"/>
</dbReference>
<name>A0A9N9R935_9NEOP</name>
<dbReference type="EMBL" id="OU893335">
    <property type="protein sequence ID" value="CAG9791856.1"/>
    <property type="molecule type" value="Genomic_DNA"/>
</dbReference>
<protein>
    <recommendedName>
        <fullName evidence="10">LITAF domain-containing protein</fullName>
    </recommendedName>
</protein>
<evidence type="ECO:0000256" key="1">
    <source>
        <dbReference type="ARBA" id="ARBA00004414"/>
    </source>
</evidence>
<feature type="region of interest" description="Disordered" evidence="8">
    <location>
        <begin position="1"/>
        <end position="29"/>
    </location>
</feature>
<evidence type="ECO:0000256" key="6">
    <source>
        <dbReference type="ARBA" id="ARBA00022833"/>
    </source>
</evidence>
<dbReference type="SMART" id="SM00714">
    <property type="entry name" value="LITAF"/>
    <property type="match status" value="1"/>
</dbReference>
<evidence type="ECO:0000256" key="5">
    <source>
        <dbReference type="ARBA" id="ARBA00022723"/>
    </source>
</evidence>
<evidence type="ECO:0000256" key="9">
    <source>
        <dbReference type="SAM" id="Phobius"/>
    </source>
</evidence>
<keyword evidence="7 9" id="KW-0472">Membrane</keyword>
<comment type="similarity">
    <text evidence="4">Belongs to the CDIP1/LITAF family.</text>
</comment>
<dbReference type="GO" id="GO:0031902">
    <property type="term" value="C:late endosome membrane"/>
    <property type="evidence" value="ECO:0007669"/>
    <property type="project" value="UniProtKB-SubCell"/>
</dbReference>
<reference evidence="11" key="2">
    <citation type="submission" date="2022-10" db="EMBL/GenBank/DDBJ databases">
        <authorList>
            <consortium name="ENA_rothamsted_submissions"/>
            <consortium name="culmorum"/>
            <person name="King R."/>
        </authorList>
    </citation>
    <scope>NUCLEOTIDE SEQUENCE</scope>
</reference>
<evidence type="ECO:0000256" key="3">
    <source>
        <dbReference type="ARBA" id="ARBA00004630"/>
    </source>
</evidence>
<evidence type="ECO:0000259" key="10">
    <source>
        <dbReference type="PROSITE" id="PS51837"/>
    </source>
</evidence>
<sequence>MAEKSMPSDPSSVSFVNNQPPPPPYSGTQAGPSTVTYVAATPVVVPVAQVQIVRSMGHNSSSYICRSCNMNIMTRTQVKANTKTHLFALLLCVLGLWPCVCIPYCVDSCQSVDHYCPNCNAYIGVSN</sequence>
<dbReference type="Proteomes" id="UP001153714">
    <property type="component" value="Chromosome 4"/>
</dbReference>
<evidence type="ECO:0000256" key="7">
    <source>
        <dbReference type="ARBA" id="ARBA00023136"/>
    </source>
</evidence>
<dbReference type="AlphaFoldDB" id="A0A9N9R935"/>
<accession>A0A9N9R935</accession>
<gene>
    <name evidence="11" type="ORF">DIATSA_LOCUS9441</name>
</gene>
<keyword evidence="9" id="KW-1133">Transmembrane helix</keyword>
<dbReference type="PANTHER" id="PTHR23292:SF14">
    <property type="entry name" value="FI16615P1-RELATED"/>
    <property type="match status" value="1"/>
</dbReference>
<proteinExistence type="inferred from homology"/>
<evidence type="ECO:0000313" key="12">
    <source>
        <dbReference type="Proteomes" id="UP001153714"/>
    </source>
</evidence>
<dbReference type="InterPro" id="IPR006629">
    <property type="entry name" value="LITAF"/>
</dbReference>
<keyword evidence="9" id="KW-0812">Transmembrane</keyword>
<reference evidence="11" key="1">
    <citation type="submission" date="2021-12" db="EMBL/GenBank/DDBJ databases">
        <authorList>
            <person name="King R."/>
        </authorList>
    </citation>
    <scope>NUCLEOTIDE SEQUENCE</scope>
</reference>